<sequence>MACPWLGKTGRALMTSAGILLKKLAQQHNFAVLVTNHMVAGERGILKPALGESWKSIPHVRLQLSRDHGSNICNMSIIRHPLMNQPKGKHLKHQYPKASHPSVKLKATRKFFPFPHKAVVSLVFLVLAITCAFSARILEEEEPPAPVVAPEASDSVGQPVSGVSPVGTAPAAAASCTSYTFLLHACRSWWIKPLGKSCDRDGSQHGSHDQVPFAKPNGAVLPVSNGVPVNNASSGVINNNNIPFLTGLGGTTSNVMQNNGNNIIGGCFGFPVLNSAQLPAGATLQKLMFGTMTVFEDELTEGHELGSGLIGKSQGFYIASSEDGSSQTMVFNAVFTSSVSESHLAIMGGTGMYVNAKGYATVKTIPGAANQHNSDGVETVLEITVYLTY</sequence>
<dbReference type="AlphaFoldDB" id="A0ABC8TI06"/>
<gene>
    <name evidence="5" type="ORF">ILEXP_LOCUS38324</name>
</gene>
<dbReference type="InterPro" id="IPR004265">
    <property type="entry name" value="Dirigent"/>
</dbReference>
<dbReference type="Pfam" id="PF03018">
    <property type="entry name" value="Dirigent"/>
    <property type="match status" value="1"/>
</dbReference>
<evidence type="ECO:0000256" key="3">
    <source>
        <dbReference type="ARBA" id="ARBA00022525"/>
    </source>
</evidence>
<comment type="function">
    <text evidence="4">Dirigent proteins impart stereoselectivity on the phenoxy radical-coupling reaction, yielding optically active lignans from two molecules of coniferyl alcohol in the biosynthesis of lignans, flavonolignans, and alkaloids and thus plays a central role in plant secondary metabolism.</text>
</comment>
<keyword evidence="6" id="KW-1185">Reference proteome</keyword>
<dbReference type="Gene3D" id="2.40.480.10">
    <property type="entry name" value="Allene oxide cyclase-like"/>
    <property type="match status" value="1"/>
</dbReference>
<comment type="similarity">
    <text evidence="1 4">Belongs to the plant dirigent protein family.</text>
</comment>
<keyword evidence="4" id="KW-0052">Apoplast</keyword>
<accession>A0ABC8TI06</accession>
<keyword evidence="3 4" id="KW-0964">Secreted</keyword>
<name>A0ABC8TI06_9AQUA</name>
<dbReference type="GO" id="GO:0009699">
    <property type="term" value="P:phenylpropanoid biosynthetic process"/>
    <property type="evidence" value="ECO:0007669"/>
    <property type="project" value="UniProtKB-ARBA"/>
</dbReference>
<proteinExistence type="inferred from homology"/>
<organism evidence="5 6">
    <name type="scientific">Ilex paraguariensis</name>
    <name type="common">yerba mate</name>
    <dbReference type="NCBI Taxonomy" id="185542"/>
    <lineage>
        <taxon>Eukaryota</taxon>
        <taxon>Viridiplantae</taxon>
        <taxon>Streptophyta</taxon>
        <taxon>Embryophyta</taxon>
        <taxon>Tracheophyta</taxon>
        <taxon>Spermatophyta</taxon>
        <taxon>Magnoliopsida</taxon>
        <taxon>eudicotyledons</taxon>
        <taxon>Gunneridae</taxon>
        <taxon>Pentapetalae</taxon>
        <taxon>asterids</taxon>
        <taxon>campanulids</taxon>
        <taxon>Aquifoliales</taxon>
        <taxon>Aquifoliaceae</taxon>
        <taxon>Ilex</taxon>
    </lineage>
</organism>
<comment type="subunit">
    <text evidence="2 4">Homodimer.</text>
</comment>
<dbReference type="InterPro" id="IPR027417">
    <property type="entry name" value="P-loop_NTPase"/>
</dbReference>
<evidence type="ECO:0000256" key="1">
    <source>
        <dbReference type="ARBA" id="ARBA00010746"/>
    </source>
</evidence>
<dbReference type="GO" id="GO:0048046">
    <property type="term" value="C:apoplast"/>
    <property type="evidence" value="ECO:0007669"/>
    <property type="project" value="UniProtKB-SubCell"/>
</dbReference>
<comment type="subcellular location">
    <subcellularLocation>
        <location evidence="4">Secreted</location>
        <location evidence="4">Extracellular space</location>
        <location evidence="4">Apoplast</location>
    </subcellularLocation>
</comment>
<evidence type="ECO:0000313" key="5">
    <source>
        <dbReference type="EMBL" id="CAK9168909.1"/>
    </source>
</evidence>
<comment type="caution">
    <text evidence="5">The sequence shown here is derived from an EMBL/GenBank/DDBJ whole genome shotgun (WGS) entry which is preliminary data.</text>
</comment>
<dbReference type="PANTHER" id="PTHR46215">
    <property type="entry name" value="DIRIGENT PROTEIN 24-RELATED"/>
    <property type="match status" value="1"/>
</dbReference>
<dbReference type="Gene3D" id="3.40.50.300">
    <property type="entry name" value="P-loop containing nucleotide triphosphate hydrolases"/>
    <property type="match status" value="1"/>
</dbReference>
<dbReference type="PANTHER" id="PTHR46215:SF5">
    <property type="entry name" value="DIRIGENT PROTEIN"/>
    <property type="match status" value="1"/>
</dbReference>
<dbReference type="EMBL" id="CAUOFW020005169">
    <property type="protein sequence ID" value="CAK9168909.1"/>
    <property type="molecule type" value="Genomic_DNA"/>
</dbReference>
<evidence type="ECO:0000256" key="4">
    <source>
        <dbReference type="RuleBase" id="RU363099"/>
    </source>
</evidence>
<dbReference type="InterPro" id="IPR044859">
    <property type="entry name" value="Allene_oxi_cyc_Dirigent"/>
</dbReference>
<evidence type="ECO:0000313" key="6">
    <source>
        <dbReference type="Proteomes" id="UP001642360"/>
    </source>
</evidence>
<dbReference type="Proteomes" id="UP001642360">
    <property type="component" value="Unassembled WGS sequence"/>
</dbReference>
<evidence type="ECO:0000256" key="2">
    <source>
        <dbReference type="ARBA" id="ARBA00011738"/>
    </source>
</evidence>
<reference evidence="5 6" key="1">
    <citation type="submission" date="2024-02" db="EMBL/GenBank/DDBJ databases">
        <authorList>
            <person name="Vignale AGUSTIN F."/>
            <person name="Sosa J E."/>
            <person name="Modenutti C."/>
        </authorList>
    </citation>
    <scope>NUCLEOTIDE SEQUENCE [LARGE SCALE GENOMIC DNA]</scope>
</reference>
<protein>
    <recommendedName>
        <fullName evidence="4">Dirigent protein</fullName>
    </recommendedName>
</protein>